<comment type="similarity">
    <text evidence="1">Belongs to the short-chain dehydrogenases/reductases (SDR) family.</text>
</comment>
<dbReference type="SUPFAM" id="SSF51735">
    <property type="entry name" value="NAD(P)-binding Rossmann-fold domains"/>
    <property type="match status" value="1"/>
</dbReference>
<dbReference type="GO" id="GO:0016491">
    <property type="term" value="F:oxidoreductase activity"/>
    <property type="evidence" value="ECO:0007669"/>
    <property type="project" value="UniProtKB-KW"/>
</dbReference>
<dbReference type="NCBIfam" id="NF005559">
    <property type="entry name" value="PRK07231.1"/>
    <property type="match status" value="1"/>
</dbReference>
<dbReference type="PANTHER" id="PTHR42879:SF2">
    <property type="entry name" value="3-OXOACYL-[ACYL-CARRIER-PROTEIN] REDUCTASE FABG"/>
    <property type="match status" value="1"/>
</dbReference>
<dbReference type="FunFam" id="3.40.50.720:FF:000084">
    <property type="entry name" value="Short-chain dehydrogenase reductase"/>
    <property type="match status" value="1"/>
</dbReference>
<dbReference type="NCBIfam" id="NF009466">
    <property type="entry name" value="PRK12826.1-2"/>
    <property type="match status" value="1"/>
</dbReference>
<dbReference type="KEGG" id="alam:RT761_00667"/>
<dbReference type="Gene3D" id="3.40.50.720">
    <property type="entry name" value="NAD(P)-binding Rossmann-like Domain"/>
    <property type="match status" value="1"/>
</dbReference>
<dbReference type="Proteomes" id="UP000594463">
    <property type="component" value="Chromosome"/>
</dbReference>
<dbReference type="InterPro" id="IPR036291">
    <property type="entry name" value="NAD(P)-bd_dom_sf"/>
</dbReference>
<gene>
    <name evidence="2" type="primary">dthD_2</name>
    <name evidence="2" type="ORF">RT761_00667</name>
</gene>
<protein>
    <submittedName>
        <fullName evidence="2">D-threitol dehydrogenase</fullName>
        <ecNumber evidence="2">1.1.1.-</ecNumber>
    </submittedName>
</protein>
<dbReference type="PANTHER" id="PTHR42879">
    <property type="entry name" value="3-OXOACYL-(ACYL-CARRIER-PROTEIN) REDUCTASE"/>
    <property type="match status" value="1"/>
</dbReference>
<keyword evidence="2" id="KW-0560">Oxidoreductase</keyword>
<dbReference type="RefSeq" id="WP_218112665.1">
    <property type="nucleotide sequence ID" value="NZ_CP065383.1"/>
</dbReference>
<dbReference type="AlphaFoldDB" id="A0A7T1AKA6"/>
<dbReference type="EMBL" id="CP065383">
    <property type="protein sequence ID" value="QPM67464.1"/>
    <property type="molecule type" value="Genomic_DNA"/>
</dbReference>
<organism evidence="2 3">
    <name type="scientific">Atribacter laminatus</name>
    <dbReference type="NCBI Taxonomy" id="2847778"/>
    <lineage>
        <taxon>Bacteria</taxon>
        <taxon>Pseudomonadati</taxon>
        <taxon>Atribacterota</taxon>
        <taxon>Atribacteria</taxon>
        <taxon>Atribacterales</taxon>
        <taxon>Atribacteraceae</taxon>
        <taxon>Atribacter</taxon>
    </lineage>
</organism>
<proteinExistence type="inferred from homology"/>
<evidence type="ECO:0000256" key="1">
    <source>
        <dbReference type="ARBA" id="ARBA00006484"/>
    </source>
</evidence>
<dbReference type="PRINTS" id="PR00081">
    <property type="entry name" value="GDHRDH"/>
</dbReference>
<evidence type="ECO:0000313" key="3">
    <source>
        <dbReference type="Proteomes" id="UP000594463"/>
    </source>
</evidence>
<reference evidence="2 3" key="1">
    <citation type="journal article" date="2021" name="Nat. Commun.">
        <title>Isolation of a member of the candidate phylum Atribacteria reveals a unique cell membrane structure.</title>
        <authorList>
            <person name="Taiki K."/>
            <person name="Nobu M.K."/>
            <person name="Kusada H."/>
            <person name="Meng X.-Y."/>
            <person name="Hosoki N."/>
            <person name="Uematsu K."/>
            <person name="Yoshioka H."/>
            <person name="Kamagata Y."/>
            <person name="Tamaki H."/>
        </authorList>
    </citation>
    <scope>NUCLEOTIDE SEQUENCE [LARGE SCALE GENOMIC DNA]</scope>
    <source>
        <strain evidence="2 3">RT761</strain>
    </source>
</reference>
<dbReference type="EC" id="1.1.1.-" evidence="2"/>
<dbReference type="CDD" id="cd05233">
    <property type="entry name" value="SDR_c"/>
    <property type="match status" value="1"/>
</dbReference>
<accession>A0A7T1AKA6</accession>
<evidence type="ECO:0000313" key="2">
    <source>
        <dbReference type="EMBL" id="QPM67464.1"/>
    </source>
</evidence>
<dbReference type="PRINTS" id="PR00080">
    <property type="entry name" value="SDRFAMILY"/>
</dbReference>
<dbReference type="InterPro" id="IPR050259">
    <property type="entry name" value="SDR"/>
</dbReference>
<sequence length="256" mass="27660">MDYVPFNGNFSLERKVAVITGAAKGIGKAIALVFAQKGADLVLVDFDKEVDHILKQIEKLERRAVFVQGDITKPETLQKILNVGLKEYGKIEILINNAGISRLDDAENLSEKDWDDVIAVNLTAQFRLAQAIGRQMIQQRYGKIINIASKAGLVALPKHAAYMASKAGLIGVTKILAMEWAKYNINVNAIAPTVILTEMGGKAWAGDVGEAMKSKIPVGRFGYPEEVAAAALFLACDASNLITGETLVIDGGYTIQ</sequence>
<dbReference type="NCBIfam" id="NF005309">
    <property type="entry name" value="PRK06841.1"/>
    <property type="match status" value="1"/>
</dbReference>
<dbReference type="Pfam" id="PF13561">
    <property type="entry name" value="adh_short_C2"/>
    <property type="match status" value="1"/>
</dbReference>
<dbReference type="InterPro" id="IPR002347">
    <property type="entry name" value="SDR_fam"/>
</dbReference>
<keyword evidence="3" id="KW-1185">Reference proteome</keyword>
<name>A0A7T1AKA6_ATRLM</name>